<keyword evidence="7" id="KW-1185">Reference proteome</keyword>
<organism evidence="6 7">
    <name type="scientific">Schistosoma japonicum</name>
    <name type="common">Blood fluke</name>
    <dbReference type="NCBI Taxonomy" id="6182"/>
    <lineage>
        <taxon>Eukaryota</taxon>
        <taxon>Metazoa</taxon>
        <taxon>Spiralia</taxon>
        <taxon>Lophotrochozoa</taxon>
        <taxon>Platyhelminthes</taxon>
        <taxon>Trematoda</taxon>
        <taxon>Digenea</taxon>
        <taxon>Strigeidida</taxon>
        <taxon>Schistosomatoidea</taxon>
        <taxon>Schistosomatidae</taxon>
        <taxon>Schistosoma</taxon>
    </lineage>
</organism>
<keyword evidence="3" id="KW-0114">cAMP</keyword>
<comment type="caution">
    <text evidence="6">The sequence shown here is derived from an EMBL/GenBank/DDBJ whole genome shotgun (WGS) entry which is preliminary data.</text>
</comment>
<dbReference type="Proteomes" id="UP000311919">
    <property type="component" value="Unassembled WGS sequence"/>
</dbReference>
<dbReference type="STRING" id="6182.A0A4Z2DJ97"/>
<feature type="domain" description="Phosphodiesterase 4 upstream conserved regions (UCR)" evidence="5">
    <location>
        <begin position="175"/>
        <end position="264"/>
    </location>
</feature>
<gene>
    <name evidence="6" type="ORF">EWB00_000338</name>
</gene>
<protein>
    <recommendedName>
        <fullName evidence="1">3',5'-cyclic-AMP phosphodiesterase</fullName>
        <ecNumber evidence="1">3.1.4.53</ecNumber>
    </recommendedName>
</protein>
<keyword evidence="2" id="KW-0378">Hydrolase</keyword>
<dbReference type="OrthoDB" id="6282458at2759"/>
<dbReference type="GO" id="GO:0004115">
    <property type="term" value="F:3',5'-cyclic-AMP phosphodiesterase activity"/>
    <property type="evidence" value="ECO:0007669"/>
    <property type="project" value="UniProtKB-EC"/>
</dbReference>
<dbReference type="AlphaFoldDB" id="A0A4Z2DJ97"/>
<evidence type="ECO:0000259" key="5">
    <source>
        <dbReference type="Pfam" id="PF18100"/>
    </source>
</evidence>
<dbReference type="Pfam" id="PF18100">
    <property type="entry name" value="PDE4_UCR"/>
    <property type="match status" value="1"/>
</dbReference>
<feature type="region of interest" description="Disordered" evidence="4">
    <location>
        <begin position="206"/>
        <end position="228"/>
    </location>
</feature>
<name>A0A4Z2DJ97_SCHJA</name>
<feature type="non-terminal residue" evidence="6">
    <location>
        <position position="264"/>
    </location>
</feature>
<evidence type="ECO:0000256" key="4">
    <source>
        <dbReference type="SAM" id="MobiDB-lite"/>
    </source>
</evidence>
<sequence length="264" mass="30198">MSTELDKKRKAYRRCYSIQPDLINRVRQTHPTGNMMLKSYSKLTDDDEIHHEQHSLKQKNLNMKQQVYHTGNESEDSCLTSRVIDPPTSSQRCGVKFNNLAYFNARSFDAGANDECRFRYGEHRGSNLVLQHITGRRGSFLYRQETNSGHSYYSSRHESITGDETSKYQIDEPIVTPFAQILASLRKVRANFIMLTNVTSTRDSRFGAVQPIQPTEDGSSSSQLGYSAQNKVTANETLEELEWCLERLENIQTHRSVSDMASSK</sequence>
<feature type="compositionally biased region" description="Polar residues" evidence="4">
    <location>
        <begin position="212"/>
        <end position="228"/>
    </location>
</feature>
<evidence type="ECO:0000256" key="1">
    <source>
        <dbReference type="ARBA" id="ARBA00012276"/>
    </source>
</evidence>
<dbReference type="InterPro" id="IPR040844">
    <property type="entry name" value="PDE4_UCR"/>
</dbReference>
<evidence type="ECO:0000256" key="3">
    <source>
        <dbReference type="ARBA" id="ARBA00023149"/>
    </source>
</evidence>
<dbReference type="EC" id="3.1.4.53" evidence="1"/>
<reference evidence="6 7" key="1">
    <citation type="submission" date="2019-03" db="EMBL/GenBank/DDBJ databases">
        <title>An improved genome assembly of the fluke Schistosoma japonicum.</title>
        <authorList>
            <person name="Hu W."/>
            <person name="Luo F."/>
            <person name="Yin M."/>
            <person name="Mo X."/>
            <person name="Sun C."/>
            <person name="Wu Q."/>
            <person name="Zhu B."/>
            <person name="Xiang M."/>
            <person name="Wang J."/>
            <person name="Wang Y."/>
            <person name="Zhang T."/>
            <person name="Xu B."/>
            <person name="Zheng H."/>
            <person name="Feng Z."/>
        </authorList>
    </citation>
    <scope>NUCLEOTIDE SEQUENCE [LARGE SCALE GENOMIC DNA]</scope>
    <source>
        <strain evidence="6">HuSjv2</strain>
        <tissue evidence="6">Worms</tissue>
    </source>
</reference>
<accession>A0A4Z2DJ97</accession>
<dbReference type="EMBL" id="SKCS01000110">
    <property type="protein sequence ID" value="TNN16549.1"/>
    <property type="molecule type" value="Genomic_DNA"/>
</dbReference>
<evidence type="ECO:0000313" key="7">
    <source>
        <dbReference type="Proteomes" id="UP000311919"/>
    </source>
</evidence>
<proteinExistence type="predicted"/>
<evidence type="ECO:0000313" key="6">
    <source>
        <dbReference type="EMBL" id="TNN16549.1"/>
    </source>
</evidence>
<evidence type="ECO:0000256" key="2">
    <source>
        <dbReference type="ARBA" id="ARBA00022801"/>
    </source>
</evidence>